<feature type="transmembrane region" description="Helical" evidence="9">
    <location>
        <begin position="220"/>
        <end position="237"/>
    </location>
</feature>
<evidence type="ECO:0000313" key="11">
    <source>
        <dbReference type="Proteomes" id="UP001501218"/>
    </source>
</evidence>
<dbReference type="PANTHER" id="PTHR33908">
    <property type="entry name" value="MANNOSYLTRANSFERASE YKCB-RELATED"/>
    <property type="match status" value="1"/>
</dbReference>
<keyword evidence="4" id="KW-0808">Transferase</keyword>
<dbReference type="EMBL" id="BAAARA010000002">
    <property type="protein sequence ID" value="GAA2334378.1"/>
    <property type="molecule type" value="Genomic_DNA"/>
</dbReference>
<evidence type="ECO:0000256" key="1">
    <source>
        <dbReference type="ARBA" id="ARBA00004651"/>
    </source>
</evidence>
<evidence type="ECO:0000256" key="4">
    <source>
        <dbReference type="ARBA" id="ARBA00022679"/>
    </source>
</evidence>
<dbReference type="InterPro" id="IPR050297">
    <property type="entry name" value="LipidA_mod_glycosyltrf_83"/>
</dbReference>
<comment type="caution">
    <text evidence="10">The sequence shown here is derived from an EMBL/GenBank/DDBJ whole genome shotgun (WGS) entry which is preliminary data.</text>
</comment>
<evidence type="ECO:0000256" key="8">
    <source>
        <dbReference type="SAM" id="MobiDB-lite"/>
    </source>
</evidence>
<keyword evidence="7 9" id="KW-0472">Membrane</keyword>
<comment type="subcellular location">
    <subcellularLocation>
        <location evidence="1">Cell membrane</location>
        <topology evidence="1">Multi-pass membrane protein</topology>
    </subcellularLocation>
</comment>
<feature type="transmembrane region" description="Helical" evidence="9">
    <location>
        <begin position="152"/>
        <end position="173"/>
    </location>
</feature>
<feature type="transmembrane region" description="Helical" evidence="9">
    <location>
        <begin position="180"/>
        <end position="200"/>
    </location>
</feature>
<protein>
    <recommendedName>
        <fullName evidence="12">Glycosyltransferase RgtA/B/C/D-like domain-containing protein</fullName>
    </recommendedName>
</protein>
<feature type="transmembrane region" description="Helical" evidence="9">
    <location>
        <begin position="40"/>
        <end position="63"/>
    </location>
</feature>
<accession>A0ABP5SMB0</accession>
<keyword evidence="5 9" id="KW-0812">Transmembrane</keyword>
<evidence type="ECO:0000256" key="5">
    <source>
        <dbReference type="ARBA" id="ARBA00022692"/>
    </source>
</evidence>
<keyword evidence="2" id="KW-1003">Cell membrane</keyword>
<keyword evidence="11" id="KW-1185">Reference proteome</keyword>
<sequence length="733" mass="79002">MARSGASGIETENGVIPDPTEERAELGAHQRSRVRPFRDASAWLIGGLSLLVTGLFMVVSLAYNQWNFIPPLDDVYIHLQYASKLGAGHFLQYNTGDPMSTGASSLLYVVILGAFYLLGVHGTALLPAAMVFGALCMALTAAMTYLLGTRLAGRPVGISAGLLIALSGPLAWGATSGMEIAFTAFLLVALLLAFTSERAAGRFWWTPLLAVAAALTRTEALVFAAVLSVAMIWHLLVHARGTAISRPRLIGRIAWIGLPAYTAAAQYFFYWAMTGSAEQNGVLAKSLLHTPMVYPLEVADETLTNFRDFLTAFSGLSTWDYVFPGALLLAVVGAVGLFRRAPQWRGLALATGIGVILVMGSVATMIFSDSHHLRYVQPLLPIVLLFAVLGIHWIGQLFSGGAQKSVFTGGIVLALLFSASQLPAWGLRQGEQAAGIRDQQVTIANWIKGNLPEDANVAINDAGALAYFSDRHVVDLIGLTTNGFATANLHGAGSLYEELRRMPEQRRPDHFAIFNSWSVHDLEQAGVFGEQLASFGLTSPTFSHVTIGGGSACQAARNCNRVTIYEADWSGLGSGDEPLRPLQGRLRDRINVSDLQDEQRHDYEVLPAHQGFQPYTHLKTVTEPAGEVTDSGRHVVGGERFTIGGLAPGRSATITSRVDVTDAASTDKVRVRVNGAPAGTWTFPDDPRGWSETTFTIPADLVTDPTATVELVPTQEFLGPYPDYNSYPYWITQ</sequence>
<evidence type="ECO:0000256" key="9">
    <source>
        <dbReference type="SAM" id="Phobius"/>
    </source>
</evidence>
<dbReference type="Proteomes" id="UP001501218">
    <property type="component" value="Unassembled WGS sequence"/>
</dbReference>
<feature type="transmembrane region" description="Helical" evidence="9">
    <location>
        <begin position="379"/>
        <end position="399"/>
    </location>
</feature>
<evidence type="ECO:0008006" key="12">
    <source>
        <dbReference type="Google" id="ProtNLM"/>
    </source>
</evidence>
<evidence type="ECO:0000256" key="7">
    <source>
        <dbReference type="ARBA" id="ARBA00023136"/>
    </source>
</evidence>
<name>A0ABP5SMB0_9PSEU</name>
<dbReference type="RefSeq" id="WP_344126536.1">
    <property type="nucleotide sequence ID" value="NZ_BAAARA010000002.1"/>
</dbReference>
<feature type="region of interest" description="Disordered" evidence="8">
    <location>
        <begin position="1"/>
        <end position="29"/>
    </location>
</feature>
<evidence type="ECO:0000256" key="6">
    <source>
        <dbReference type="ARBA" id="ARBA00022989"/>
    </source>
</evidence>
<feature type="transmembrane region" description="Helical" evidence="9">
    <location>
        <begin position="321"/>
        <end position="339"/>
    </location>
</feature>
<keyword evidence="3" id="KW-0328">Glycosyltransferase</keyword>
<proteinExistence type="predicted"/>
<evidence type="ECO:0000313" key="10">
    <source>
        <dbReference type="EMBL" id="GAA2334378.1"/>
    </source>
</evidence>
<reference evidence="11" key="1">
    <citation type="journal article" date="2019" name="Int. J. Syst. Evol. Microbiol.">
        <title>The Global Catalogue of Microorganisms (GCM) 10K type strain sequencing project: providing services to taxonomists for standard genome sequencing and annotation.</title>
        <authorList>
            <consortium name="The Broad Institute Genomics Platform"/>
            <consortium name="The Broad Institute Genome Sequencing Center for Infectious Disease"/>
            <person name="Wu L."/>
            <person name="Ma J."/>
        </authorList>
    </citation>
    <scope>NUCLEOTIDE SEQUENCE [LARGE SCALE GENOMIC DNA]</scope>
    <source>
        <strain evidence="11">JCM 16221</strain>
    </source>
</reference>
<organism evidence="10 11">
    <name type="scientific">Saccharopolyspora halophila</name>
    <dbReference type="NCBI Taxonomy" id="405551"/>
    <lineage>
        <taxon>Bacteria</taxon>
        <taxon>Bacillati</taxon>
        <taxon>Actinomycetota</taxon>
        <taxon>Actinomycetes</taxon>
        <taxon>Pseudonocardiales</taxon>
        <taxon>Pseudonocardiaceae</taxon>
        <taxon>Saccharopolyspora</taxon>
    </lineage>
</organism>
<feature type="transmembrane region" description="Helical" evidence="9">
    <location>
        <begin position="125"/>
        <end position="146"/>
    </location>
</feature>
<gene>
    <name evidence="10" type="ORF">GCM10009854_07490</name>
</gene>
<keyword evidence="6 9" id="KW-1133">Transmembrane helix</keyword>
<evidence type="ECO:0000256" key="2">
    <source>
        <dbReference type="ARBA" id="ARBA00022475"/>
    </source>
</evidence>
<feature type="transmembrane region" description="Helical" evidence="9">
    <location>
        <begin position="406"/>
        <end position="427"/>
    </location>
</feature>
<feature type="transmembrane region" description="Helical" evidence="9">
    <location>
        <begin position="99"/>
        <end position="118"/>
    </location>
</feature>
<evidence type="ECO:0000256" key="3">
    <source>
        <dbReference type="ARBA" id="ARBA00022676"/>
    </source>
</evidence>
<feature type="transmembrane region" description="Helical" evidence="9">
    <location>
        <begin position="346"/>
        <end position="367"/>
    </location>
</feature>
<dbReference type="PANTHER" id="PTHR33908:SF11">
    <property type="entry name" value="MEMBRANE PROTEIN"/>
    <property type="match status" value="1"/>
</dbReference>
<feature type="transmembrane region" description="Helical" evidence="9">
    <location>
        <begin position="249"/>
        <end position="270"/>
    </location>
</feature>